<gene>
    <name evidence="2" type="ORF">J3D65DRAFT_158832</name>
</gene>
<protein>
    <submittedName>
        <fullName evidence="2">Uncharacterized protein</fullName>
    </submittedName>
</protein>
<accession>A0ABR1L5V9</accession>
<reference evidence="2 3" key="1">
    <citation type="submission" date="2024-04" db="EMBL/GenBank/DDBJ databases">
        <title>Phyllosticta paracitricarpa is synonymous to the EU quarantine fungus P. citricarpa based on phylogenomic analyses.</title>
        <authorList>
            <consortium name="Lawrence Berkeley National Laboratory"/>
            <person name="Van ingen-buijs V.A."/>
            <person name="Van westerhoven A.C."/>
            <person name="Haridas S."/>
            <person name="Skiadas P."/>
            <person name="Martin F."/>
            <person name="Groenewald J.Z."/>
            <person name="Crous P.W."/>
            <person name="Seidl M.F."/>
        </authorList>
    </citation>
    <scope>NUCLEOTIDE SEQUENCE [LARGE SCALE GENOMIC DNA]</scope>
    <source>
        <strain evidence="2 3">CPC 17464</strain>
    </source>
</reference>
<keyword evidence="1" id="KW-1133">Transmembrane helix</keyword>
<organism evidence="2 3">
    <name type="scientific">Phyllosticta citribraziliensis</name>
    <dbReference type="NCBI Taxonomy" id="989973"/>
    <lineage>
        <taxon>Eukaryota</taxon>
        <taxon>Fungi</taxon>
        <taxon>Dikarya</taxon>
        <taxon>Ascomycota</taxon>
        <taxon>Pezizomycotina</taxon>
        <taxon>Dothideomycetes</taxon>
        <taxon>Dothideomycetes incertae sedis</taxon>
        <taxon>Botryosphaeriales</taxon>
        <taxon>Phyllostictaceae</taxon>
        <taxon>Phyllosticta</taxon>
    </lineage>
</organism>
<evidence type="ECO:0000256" key="1">
    <source>
        <dbReference type="SAM" id="Phobius"/>
    </source>
</evidence>
<dbReference type="GeneID" id="92027050"/>
<dbReference type="EMBL" id="JBBPEH010000015">
    <property type="protein sequence ID" value="KAK7529816.1"/>
    <property type="molecule type" value="Genomic_DNA"/>
</dbReference>
<dbReference type="Proteomes" id="UP001360953">
    <property type="component" value="Unassembled WGS sequence"/>
</dbReference>
<keyword evidence="3" id="KW-1185">Reference proteome</keyword>
<comment type="caution">
    <text evidence="2">The sequence shown here is derived from an EMBL/GenBank/DDBJ whole genome shotgun (WGS) entry which is preliminary data.</text>
</comment>
<dbReference type="RefSeq" id="XP_066650182.1">
    <property type="nucleotide sequence ID" value="XM_066794144.1"/>
</dbReference>
<sequence length="116" mass="13100">MRSTRRAWVRWTGVVALTRRRVWRRGAGRLRRTGVSLSFPFTCPPPFSISASLFNFFLLLLPSTFLFHISLLPPPSTSLLYFSPLLLSSSSLLFFSPLLLSSTPLFSFSLLLLPPP</sequence>
<feature type="transmembrane region" description="Helical" evidence="1">
    <location>
        <begin position="92"/>
        <end position="113"/>
    </location>
</feature>
<keyword evidence="1" id="KW-0812">Transmembrane</keyword>
<name>A0ABR1L5V9_9PEZI</name>
<evidence type="ECO:0000313" key="3">
    <source>
        <dbReference type="Proteomes" id="UP001360953"/>
    </source>
</evidence>
<evidence type="ECO:0000313" key="2">
    <source>
        <dbReference type="EMBL" id="KAK7529816.1"/>
    </source>
</evidence>
<feature type="transmembrane region" description="Helical" evidence="1">
    <location>
        <begin position="53"/>
        <end position="72"/>
    </location>
</feature>
<keyword evidence="1" id="KW-0472">Membrane</keyword>
<proteinExistence type="predicted"/>